<reference evidence="1" key="1">
    <citation type="journal article" date="2022" name="Plant J.">
        <title>Strategies of tolerance reflected in two North American maple genomes.</title>
        <authorList>
            <person name="McEvoy S.L."/>
            <person name="Sezen U.U."/>
            <person name="Trouern-Trend A."/>
            <person name="McMahon S.M."/>
            <person name="Schaberg P.G."/>
            <person name="Yang J."/>
            <person name="Wegrzyn J.L."/>
            <person name="Swenson N.G."/>
        </authorList>
    </citation>
    <scope>NUCLEOTIDE SEQUENCE</scope>
    <source>
        <strain evidence="1">NS2018</strain>
    </source>
</reference>
<dbReference type="AlphaFoldDB" id="A0AA39T2U4"/>
<organism evidence="1 2">
    <name type="scientific">Acer saccharum</name>
    <name type="common">Sugar maple</name>
    <dbReference type="NCBI Taxonomy" id="4024"/>
    <lineage>
        <taxon>Eukaryota</taxon>
        <taxon>Viridiplantae</taxon>
        <taxon>Streptophyta</taxon>
        <taxon>Embryophyta</taxon>
        <taxon>Tracheophyta</taxon>
        <taxon>Spermatophyta</taxon>
        <taxon>Magnoliopsida</taxon>
        <taxon>eudicotyledons</taxon>
        <taxon>Gunneridae</taxon>
        <taxon>Pentapetalae</taxon>
        <taxon>rosids</taxon>
        <taxon>malvids</taxon>
        <taxon>Sapindales</taxon>
        <taxon>Sapindaceae</taxon>
        <taxon>Hippocastanoideae</taxon>
        <taxon>Acereae</taxon>
        <taxon>Acer</taxon>
    </lineage>
</organism>
<proteinExistence type="predicted"/>
<sequence length="143" mass="15619">MSDTPAASNTLSTVVDVAHLRVGLSTNVDSAVNTHQMVTRSRTGSLKSRVFLSECHFPASFISEIKPKSVTAAMADPKWYAAMKEEFGALHHNNTWKLVVVVIDLLILVLLPSLLGSTQDSCTGTTMMGRRLLKEVMIDDDDD</sequence>
<evidence type="ECO:0008006" key="3">
    <source>
        <dbReference type="Google" id="ProtNLM"/>
    </source>
</evidence>
<keyword evidence="2" id="KW-1185">Reference proteome</keyword>
<protein>
    <recommendedName>
        <fullName evidence="3">Mitochondrial protein</fullName>
    </recommendedName>
</protein>
<dbReference type="Proteomes" id="UP001168877">
    <property type="component" value="Unassembled WGS sequence"/>
</dbReference>
<accession>A0AA39T2U4</accession>
<evidence type="ECO:0000313" key="1">
    <source>
        <dbReference type="EMBL" id="KAK0600902.1"/>
    </source>
</evidence>
<name>A0AA39T2U4_ACESA</name>
<evidence type="ECO:0000313" key="2">
    <source>
        <dbReference type="Proteomes" id="UP001168877"/>
    </source>
</evidence>
<gene>
    <name evidence="1" type="ORF">LWI29_019425</name>
</gene>
<comment type="caution">
    <text evidence="1">The sequence shown here is derived from an EMBL/GenBank/DDBJ whole genome shotgun (WGS) entry which is preliminary data.</text>
</comment>
<dbReference type="EMBL" id="JAUESC010000003">
    <property type="protein sequence ID" value="KAK0600902.1"/>
    <property type="molecule type" value="Genomic_DNA"/>
</dbReference>
<reference evidence="1" key="2">
    <citation type="submission" date="2023-06" db="EMBL/GenBank/DDBJ databases">
        <authorList>
            <person name="Swenson N.G."/>
            <person name="Wegrzyn J.L."/>
            <person name="Mcevoy S.L."/>
        </authorList>
    </citation>
    <scope>NUCLEOTIDE SEQUENCE</scope>
    <source>
        <strain evidence="1">NS2018</strain>
        <tissue evidence="1">Leaf</tissue>
    </source>
</reference>